<evidence type="ECO:0000313" key="2">
    <source>
        <dbReference type="Proteomes" id="UP000499080"/>
    </source>
</evidence>
<dbReference type="EMBL" id="BGPR01134720">
    <property type="protein sequence ID" value="GBN54095.1"/>
    <property type="molecule type" value="Genomic_DNA"/>
</dbReference>
<keyword evidence="2" id="KW-1185">Reference proteome</keyword>
<sequence>SIVACLGFTGVLFAGCDAMLNTVAFILGGLCGDFAIFGVALVPTDIAPSVSGIGLAYAMAYICADELLRLEQFTAVQELDYVFKIAVVSLAKVFVIA</sequence>
<feature type="non-terminal residue" evidence="1">
    <location>
        <position position="1"/>
    </location>
</feature>
<comment type="caution">
    <text evidence="1">The sequence shown here is derived from an EMBL/GenBank/DDBJ whole genome shotgun (WGS) entry which is preliminary data.</text>
</comment>
<reference evidence="1 2" key="1">
    <citation type="journal article" date="2019" name="Sci. Rep.">
        <title>Orb-weaving spider Araneus ventricosus genome elucidates the spidroin gene catalogue.</title>
        <authorList>
            <person name="Kono N."/>
            <person name="Nakamura H."/>
            <person name="Ohtoshi R."/>
            <person name="Moran D.A.P."/>
            <person name="Shinohara A."/>
            <person name="Yoshida Y."/>
            <person name="Fujiwara M."/>
            <person name="Mori M."/>
            <person name="Tomita M."/>
            <person name="Arakawa K."/>
        </authorList>
    </citation>
    <scope>NUCLEOTIDE SEQUENCE [LARGE SCALE GENOMIC DNA]</scope>
</reference>
<organism evidence="1 2">
    <name type="scientific">Araneus ventricosus</name>
    <name type="common">Orbweaver spider</name>
    <name type="synonym">Epeira ventricosa</name>
    <dbReference type="NCBI Taxonomy" id="182803"/>
    <lineage>
        <taxon>Eukaryota</taxon>
        <taxon>Metazoa</taxon>
        <taxon>Ecdysozoa</taxon>
        <taxon>Arthropoda</taxon>
        <taxon>Chelicerata</taxon>
        <taxon>Arachnida</taxon>
        <taxon>Araneae</taxon>
        <taxon>Araneomorphae</taxon>
        <taxon>Entelegynae</taxon>
        <taxon>Araneoidea</taxon>
        <taxon>Araneidae</taxon>
        <taxon>Araneus</taxon>
    </lineage>
</organism>
<protein>
    <submittedName>
        <fullName evidence="1">Uncharacterized protein</fullName>
    </submittedName>
</protein>
<dbReference type="OrthoDB" id="10465363at2759"/>
<gene>
    <name evidence="1" type="ORF">AVEN_62919_1</name>
</gene>
<evidence type="ECO:0000313" key="1">
    <source>
        <dbReference type="EMBL" id="GBN54095.1"/>
    </source>
</evidence>
<accession>A0A4Y2PQC2</accession>
<name>A0A4Y2PQC2_ARAVE</name>
<dbReference type="AlphaFoldDB" id="A0A4Y2PQC2"/>
<proteinExistence type="predicted"/>
<dbReference type="Proteomes" id="UP000499080">
    <property type="component" value="Unassembled WGS sequence"/>
</dbReference>